<dbReference type="GO" id="GO:1990023">
    <property type="term" value="C:mitotic spindle midzone"/>
    <property type="evidence" value="ECO:0007669"/>
    <property type="project" value="TreeGrafter"/>
</dbReference>
<proteinExistence type="predicted"/>
<dbReference type="EMBL" id="CAJOBO010000080">
    <property type="protein sequence ID" value="CAF4122455.1"/>
    <property type="molecule type" value="Genomic_DNA"/>
</dbReference>
<dbReference type="Proteomes" id="UP000663848">
    <property type="component" value="Unassembled WGS sequence"/>
</dbReference>
<dbReference type="Proteomes" id="UP000663838">
    <property type="component" value="Unassembled WGS sequence"/>
</dbReference>
<feature type="region of interest" description="Disordered" evidence="2">
    <location>
        <begin position="500"/>
        <end position="566"/>
    </location>
</feature>
<evidence type="ECO:0000313" key="7">
    <source>
        <dbReference type="Proteomes" id="UP000663851"/>
    </source>
</evidence>
<evidence type="ECO:0008006" key="8">
    <source>
        <dbReference type="Google" id="ProtNLM"/>
    </source>
</evidence>
<dbReference type="AlphaFoldDB" id="A0A819W9Q2"/>
<dbReference type="GO" id="GO:0008017">
    <property type="term" value="F:microtubule binding"/>
    <property type="evidence" value="ECO:0007669"/>
    <property type="project" value="InterPro"/>
</dbReference>
<sequence length="566" mass="66836">MTTKDTSSIEVQRNTAKERCKEWRKNMSDRTFSLEDPPNIEELNISSASQASLECRLEHIPLYSWIESNLTTLRINLARRGLNEQDINDKEQTVINNLKTCLQELNESEIKENELLQARIRATSDECIHLNRLLKLDYSTKKIENEDLTLVEQLKQANALLDKINQVLRKKLEEINQSRINEEKLCNKLDEKPIEFDNEDQMLYDERQEILEQHIQDLQTLQNDRSSAIEQARRQIHEMKVELALDNTYNQPSDDNQVLNLIDGPVHLIELSKTNVQRLLTITNELDSLYQANRIKADHLVNTLHALYERLNLTESDKYIKLPLDHPHRPANLILLENEIDRCKELRRQNMRTYIENIRDEIFAQYEKCFYGREQMESFPPLYSNDFTEELLDEHEKELEDINLYYVHNEQLFVNLANWHEAWAEYREFQRQASDPDRFKRRGYSAVQEEKQRKHLEFSLKKLQDTVQQLGKDYEQEFGHLFLVEGVPVQDFFNNEKENYSQEKELEKARKQLARGQTPTMSHAQATTKRLEMSAKTPGRQQTNLGKEGEIKISTPFRPASGIHKR</sequence>
<organism evidence="3 7">
    <name type="scientific">Rotaria socialis</name>
    <dbReference type="NCBI Taxonomy" id="392032"/>
    <lineage>
        <taxon>Eukaryota</taxon>
        <taxon>Metazoa</taxon>
        <taxon>Spiralia</taxon>
        <taxon>Gnathifera</taxon>
        <taxon>Rotifera</taxon>
        <taxon>Eurotatoria</taxon>
        <taxon>Bdelloidea</taxon>
        <taxon>Philodinida</taxon>
        <taxon>Philodinidae</taxon>
        <taxon>Rotaria</taxon>
    </lineage>
</organism>
<dbReference type="EMBL" id="CAJOBR010000110">
    <property type="protein sequence ID" value="CAF4465942.1"/>
    <property type="molecule type" value="Genomic_DNA"/>
</dbReference>
<dbReference type="Gene3D" id="1.20.58.1520">
    <property type="match status" value="1"/>
</dbReference>
<accession>A0A819W9Q2</accession>
<dbReference type="Proteomes" id="UP000663851">
    <property type="component" value="Unassembled WGS sequence"/>
</dbReference>
<dbReference type="Pfam" id="PF03999">
    <property type="entry name" value="MAP65_ASE1"/>
    <property type="match status" value="1"/>
</dbReference>
<dbReference type="GO" id="GO:0051256">
    <property type="term" value="P:mitotic spindle midzone assembly"/>
    <property type="evidence" value="ECO:0007669"/>
    <property type="project" value="TreeGrafter"/>
</dbReference>
<evidence type="ECO:0000313" key="3">
    <source>
        <dbReference type="EMBL" id="CAF4122455.1"/>
    </source>
</evidence>
<name>A0A819W9Q2_9BILA</name>
<feature type="compositionally biased region" description="Basic and acidic residues" evidence="2">
    <location>
        <begin position="500"/>
        <end position="510"/>
    </location>
</feature>
<evidence type="ECO:0000256" key="1">
    <source>
        <dbReference type="SAM" id="Coils"/>
    </source>
</evidence>
<comment type="caution">
    <text evidence="3">The sequence shown here is derived from an EMBL/GenBank/DDBJ whole genome shotgun (WGS) entry which is preliminary data.</text>
</comment>
<evidence type="ECO:0000313" key="6">
    <source>
        <dbReference type="EMBL" id="CAF4515059.1"/>
    </source>
</evidence>
<evidence type="ECO:0000256" key="2">
    <source>
        <dbReference type="SAM" id="MobiDB-lite"/>
    </source>
</evidence>
<dbReference type="Proteomes" id="UP000663862">
    <property type="component" value="Unassembled WGS sequence"/>
</dbReference>
<dbReference type="PANTHER" id="PTHR19321">
    <property type="entry name" value="PROTEIN REGULATOR OF CYTOKINESIS 1 PRC1-RELATED"/>
    <property type="match status" value="1"/>
</dbReference>
<reference evidence="3" key="1">
    <citation type="submission" date="2021-02" db="EMBL/GenBank/DDBJ databases">
        <authorList>
            <person name="Nowell W R."/>
        </authorList>
    </citation>
    <scope>NUCLEOTIDE SEQUENCE</scope>
</reference>
<protein>
    <recommendedName>
        <fullName evidence="8">Protein regulator of cytokinesis 1</fullName>
    </recommendedName>
</protein>
<feature type="coiled-coil region" evidence="1">
    <location>
        <begin position="151"/>
        <end position="231"/>
    </location>
</feature>
<evidence type="ECO:0000313" key="4">
    <source>
        <dbReference type="EMBL" id="CAF4297935.1"/>
    </source>
</evidence>
<dbReference type="InterPro" id="IPR007145">
    <property type="entry name" value="MAP65_Ase1_PRC1"/>
</dbReference>
<dbReference type="PANTHER" id="PTHR19321:SF41">
    <property type="entry name" value="FASCETTO-RELATED"/>
    <property type="match status" value="1"/>
</dbReference>
<dbReference type="EMBL" id="CAJOBQ010000221">
    <property type="protein sequence ID" value="CAF4297935.1"/>
    <property type="molecule type" value="Genomic_DNA"/>
</dbReference>
<dbReference type="GO" id="GO:0005737">
    <property type="term" value="C:cytoplasm"/>
    <property type="evidence" value="ECO:0007669"/>
    <property type="project" value="TreeGrafter"/>
</dbReference>
<feature type="compositionally biased region" description="Polar residues" evidence="2">
    <location>
        <begin position="515"/>
        <end position="528"/>
    </location>
</feature>
<evidence type="ECO:0000313" key="5">
    <source>
        <dbReference type="EMBL" id="CAF4465942.1"/>
    </source>
</evidence>
<gene>
    <name evidence="3" type="ORF">HFQ381_LOCUS2456</name>
    <name evidence="5" type="ORF">QYT958_LOCUS1822</name>
    <name evidence="6" type="ORF">TOA249_LOCUS4565</name>
    <name evidence="4" type="ORF">TSG867_LOCUS6053</name>
</gene>
<dbReference type="EMBL" id="CAJOBS010000175">
    <property type="protein sequence ID" value="CAF4515059.1"/>
    <property type="molecule type" value="Genomic_DNA"/>
</dbReference>
<keyword evidence="1" id="KW-0175">Coiled coil</keyword>